<evidence type="ECO:0000313" key="3">
    <source>
        <dbReference type="EMBL" id="MBC9205216.1"/>
    </source>
</evidence>
<dbReference type="SUPFAM" id="SSF160935">
    <property type="entry name" value="VPA0735-like"/>
    <property type="match status" value="1"/>
</dbReference>
<gene>
    <name evidence="3" type="ORF">IBL26_00095</name>
</gene>
<name>A0ABR7RFY4_9PROT</name>
<dbReference type="InterPro" id="IPR037050">
    <property type="entry name" value="DUF1254_sf"/>
</dbReference>
<reference evidence="3 4" key="1">
    <citation type="journal article" date="2013" name="Int. J. Syst. Evol. Microbiol.">
        <title>Roseomonas aerophila sp. nov., isolated from air.</title>
        <authorList>
            <person name="Kim S.J."/>
            <person name="Weon H.Y."/>
            <person name="Ahn J.H."/>
            <person name="Hong S.B."/>
            <person name="Seok S.J."/>
            <person name="Whang K.S."/>
            <person name="Kwon S.W."/>
        </authorList>
    </citation>
    <scope>NUCLEOTIDE SEQUENCE [LARGE SCALE GENOMIC DNA]</scope>
    <source>
        <strain evidence="3 4">NBRC 108923</strain>
    </source>
</reference>
<feature type="domain" description="DUF1214" evidence="1">
    <location>
        <begin position="342"/>
        <end position="451"/>
    </location>
</feature>
<evidence type="ECO:0000313" key="4">
    <source>
        <dbReference type="Proteomes" id="UP000626026"/>
    </source>
</evidence>
<dbReference type="InterPro" id="IPR037049">
    <property type="entry name" value="DUF1214_C_sf"/>
</dbReference>
<feature type="domain" description="DUF1254" evidence="2">
    <location>
        <begin position="77"/>
        <end position="209"/>
    </location>
</feature>
<dbReference type="EMBL" id="JACTVA010000001">
    <property type="protein sequence ID" value="MBC9205216.1"/>
    <property type="molecule type" value="Genomic_DNA"/>
</dbReference>
<dbReference type="InterPro" id="IPR010621">
    <property type="entry name" value="DUF1214"/>
</dbReference>
<dbReference type="Proteomes" id="UP000626026">
    <property type="component" value="Unassembled WGS sequence"/>
</dbReference>
<comment type="caution">
    <text evidence="3">The sequence shown here is derived from an EMBL/GenBank/DDBJ whole genome shotgun (WGS) entry which is preliminary data.</text>
</comment>
<proteinExistence type="predicted"/>
<dbReference type="Gene3D" id="2.60.40.1610">
    <property type="entry name" value="Domain of unknown function DUF1254"/>
    <property type="match status" value="1"/>
</dbReference>
<evidence type="ECO:0000259" key="1">
    <source>
        <dbReference type="Pfam" id="PF06742"/>
    </source>
</evidence>
<dbReference type="PANTHER" id="PTHR36509:SF2">
    <property type="entry name" value="BLL3101 PROTEIN"/>
    <property type="match status" value="1"/>
</dbReference>
<keyword evidence="4" id="KW-1185">Reference proteome</keyword>
<dbReference type="Gene3D" id="2.60.120.600">
    <property type="entry name" value="Domain of unknown function DUF1214, C-terminal domain"/>
    <property type="match status" value="1"/>
</dbReference>
<dbReference type="InterPro" id="IPR010679">
    <property type="entry name" value="DUF1254"/>
</dbReference>
<accession>A0ABR7RFY4</accession>
<dbReference type="PANTHER" id="PTHR36509">
    <property type="entry name" value="BLL3101 PROTEIN"/>
    <property type="match status" value="1"/>
</dbReference>
<sequence>MHHTAFSRRFLLLAGPAGLLVRPGGSTAQGTVQGATPQSATATAREAWIYAYPMIMNYNTMYRQALDSHTPEYVGGFNVFRHYAQFFTPENRDVVTPNNDTPYSWSWLDLRAEPVVLSVPQVAKDRYYVCQFIDLFTHNFAILGSRTTGTEAGNFLFAGPGWNGTLPPGIKRVYRTETQFVAALVRTALHGQDDIPALKEIQAGYRLRPLSAFANTAAPPPPAPVKWLPWDEKRALGTDFVAYLNMLLRFYPRIHPSEAALFQRFGTIGIGGGKPFDATSLPAPLRNAIAQGAAQGAAALRQAISTTTSSLGLFGTREELHNDNMKRAVAAAMGLYGLSKQEAVYVGSDRDADGAPLTADHRYTLRFEKGNLPPASVFWSATVYTLPSRFLAANPIDRYSLGDRSGLKAAADGSVTLYLQKTSPGPELEANWLPSPASGGFNVVLRMYGPSTAVQSGDWNMPAIVRVD</sequence>
<dbReference type="RefSeq" id="WP_187782402.1">
    <property type="nucleotide sequence ID" value="NZ_JACTVA010000001.1"/>
</dbReference>
<dbReference type="Pfam" id="PF06863">
    <property type="entry name" value="DUF1254"/>
    <property type="match status" value="1"/>
</dbReference>
<organism evidence="3 4">
    <name type="scientific">Teichococcus aerophilus</name>
    <dbReference type="NCBI Taxonomy" id="1224513"/>
    <lineage>
        <taxon>Bacteria</taxon>
        <taxon>Pseudomonadati</taxon>
        <taxon>Pseudomonadota</taxon>
        <taxon>Alphaproteobacteria</taxon>
        <taxon>Acetobacterales</taxon>
        <taxon>Roseomonadaceae</taxon>
        <taxon>Roseomonas</taxon>
    </lineage>
</organism>
<protein>
    <submittedName>
        <fullName evidence="3">DUF1254 domain-containing protein</fullName>
    </submittedName>
</protein>
<evidence type="ECO:0000259" key="2">
    <source>
        <dbReference type="Pfam" id="PF06863"/>
    </source>
</evidence>
<dbReference type="Pfam" id="PF06742">
    <property type="entry name" value="DUF1214"/>
    <property type="match status" value="1"/>
</dbReference>